<dbReference type="STRING" id="991905.SL003B_3700"/>
<dbReference type="AlphaFoldDB" id="F2J2U7"/>
<dbReference type="Gene3D" id="3.10.450.50">
    <property type="match status" value="1"/>
</dbReference>
<proteinExistence type="predicted"/>
<accession>F2J2U7</accession>
<organism evidence="1 2">
    <name type="scientific">Polymorphum gilvum (strain LMG 25793 / CGMCC 1.9160 / SL003B-26A1)</name>
    <dbReference type="NCBI Taxonomy" id="991905"/>
    <lineage>
        <taxon>Bacteria</taxon>
        <taxon>Pseudomonadati</taxon>
        <taxon>Pseudomonadota</taxon>
        <taxon>Alphaproteobacteria</taxon>
        <taxon>Rhodobacterales</taxon>
        <taxon>Paracoccaceae</taxon>
        <taxon>Polymorphum</taxon>
    </lineage>
</organism>
<dbReference type="KEGG" id="pgv:SL003B_3700"/>
<dbReference type="Proteomes" id="UP000008130">
    <property type="component" value="Chromosome"/>
</dbReference>
<dbReference type="InterPro" id="IPR010602">
    <property type="entry name" value="DUF1186"/>
</dbReference>
<evidence type="ECO:0000313" key="2">
    <source>
        <dbReference type="Proteomes" id="UP000008130"/>
    </source>
</evidence>
<sequence>MVMPAADIISRLASNDGFPEDTIQHCLDHPDEAIPVLLDLLTANAAGKDLTEETKAALFYGAHILGEVQEKRAFAPLMTLLQSGDDDVADVFGDAVTETIGQILIAVYDGDLATLERGIANRYVEAFIRDAFFSAWTYTVLTGTTPEVHARAFLEAFPRAVAPEPDSFLWGSWIATIADLQYEDLKPLIEQTFRDGLISVDEFGLWPTEMSDYDYHLSEARKATDRKAWMRASRYWPFEDTIGTLLDWGADDEDVAADDDYLSSLDPAYLKAAEGDYPFLPGEPVHNPFKSVGRNDPCPCGSGKKYKKCCLQ</sequence>
<name>F2J2U7_POLGS</name>
<dbReference type="PATRIC" id="fig|991905.3.peg.3817"/>
<dbReference type="EMBL" id="CP002568">
    <property type="protein sequence ID" value="ADZ72121.1"/>
    <property type="molecule type" value="Genomic_DNA"/>
</dbReference>
<dbReference type="eggNOG" id="COG3012">
    <property type="taxonomic scope" value="Bacteria"/>
</dbReference>
<dbReference type="Pfam" id="PF02810">
    <property type="entry name" value="SEC-C"/>
    <property type="match status" value="1"/>
</dbReference>
<dbReference type="SUPFAM" id="SSF103642">
    <property type="entry name" value="Sec-C motif"/>
    <property type="match status" value="1"/>
</dbReference>
<keyword evidence="2" id="KW-1185">Reference proteome</keyword>
<evidence type="ECO:0000313" key="1">
    <source>
        <dbReference type="EMBL" id="ADZ72121.1"/>
    </source>
</evidence>
<protein>
    <submittedName>
        <fullName evidence="1">SEC-C motif domain protein</fullName>
    </submittedName>
</protein>
<dbReference type="HOGENOM" id="CLU_890971_0_0_5"/>
<gene>
    <name evidence="1" type="ordered locus">SL003B_3700</name>
</gene>
<reference evidence="1 2" key="1">
    <citation type="journal article" date="2011" name="J. Bacteriol.">
        <title>Complete genome sequence of Polymorphum gilvum SL003B-26A1T, a crude oil-degrading bacterium from oil-polluted saline soil.</title>
        <authorList>
            <person name="Li S.G."/>
            <person name="Tang Y.Q."/>
            <person name="Nie Y."/>
            <person name="Cai M."/>
            <person name="Wu X.L."/>
        </authorList>
    </citation>
    <scope>NUCLEOTIDE SEQUENCE [LARGE SCALE GENOMIC DNA]</scope>
    <source>
        <strain evidence="2">LMG 25793 / CGMCC 1.9160 / SL003B-26A1</strain>
    </source>
</reference>
<dbReference type="Pfam" id="PF06685">
    <property type="entry name" value="DUF1186"/>
    <property type="match status" value="1"/>
</dbReference>
<dbReference type="InterPro" id="IPR004027">
    <property type="entry name" value="SEC_C_motif"/>
</dbReference>